<dbReference type="AlphaFoldDB" id="A0A2S0VUR6"/>
<dbReference type="EMBL" id="CP026604">
    <property type="protein sequence ID" value="AWB67964.1"/>
    <property type="molecule type" value="Genomic_DNA"/>
</dbReference>
<protein>
    <submittedName>
        <fullName evidence="1">Uncharacterized protein</fullName>
    </submittedName>
</protein>
<evidence type="ECO:0000313" key="1">
    <source>
        <dbReference type="EMBL" id="AWB67964.1"/>
    </source>
</evidence>
<organism evidence="1 2">
    <name type="scientific">Saccharobesus litoralis</name>
    <dbReference type="NCBI Taxonomy" id="2172099"/>
    <lineage>
        <taxon>Bacteria</taxon>
        <taxon>Pseudomonadati</taxon>
        <taxon>Pseudomonadota</taxon>
        <taxon>Gammaproteobacteria</taxon>
        <taxon>Alteromonadales</taxon>
        <taxon>Alteromonadaceae</taxon>
        <taxon>Saccharobesus</taxon>
    </lineage>
</organism>
<proteinExistence type="predicted"/>
<keyword evidence="2" id="KW-1185">Reference proteome</keyword>
<sequence>MGFIKFIFDFQVIRKTLDKKVKVFTKTFLLKYQTDDILKISKTGKTGAKKTKMRFRQEQLYQT</sequence>
<reference evidence="1 2" key="1">
    <citation type="submission" date="2018-01" db="EMBL/GenBank/DDBJ databases">
        <title>Genome sequence of a Cantenovulum-like bacteria.</title>
        <authorList>
            <person name="Tan W.R."/>
            <person name="Lau N.-S."/>
            <person name="Go F."/>
            <person name="Amirul A.-A.A."/>
        </authorList>
    </citation>
    <scope>NUCLEOTIDE SEQUENCE [LARGE SCALE GENOMIC DNA]</scope>
    <source>
        <strain evidence="1 2">CCB-QB4</strain>
    </source>
</reference>
<accession>A0A2S0VUR6</accession>
<dbReference type="Proteomes" id="UP000244441">
    <property type="component" value="Chromosome"/>
</dbReference>
<name>A0A2S0VUR6_9ALTE</name>
<evidence type="ECO:0000313" key="2">
    <source>
        <dbReference type="Proteomes" id="UP000244441"/>
    </source>
</evidence>
<dbReference type="KEGG" id="cate:C2869_16725"/>
<gene>
    <name evidence="1" type="ORF">C2869_16725</name>
</gene>